<dbReference type="InterPro" id="IPR025834">
    <property type="entry name" value="TopoI_C_dom"/>
</dbReference>
<dbReference type="EC" id="5.6.2.1" evidence="3"/>
<dbReference type="Pfam" id="PF01028">
    <property type="entry name" value="Topoisom_I"/>
    <property type="match status" value="1"/>
</dbReference>
<dbReference type="PANTHER" id="PTHR10290:SF23">
    <property type="entry name" value="DNA TOPOISOMERASE 1 BETA"/>
    <property type="match status" value="1"/>
</dbReference>
<dbReference type="InterPro" id="IPR014711">
    <property type="entry name" value="TopoI_cat_a-hlx-sub_euk"/>
</dbReference>
<evidence type="ECO:0000256" key="6">
    <source>
        <dbReference type="ARBA" id="ARBA00023235"/>
    </source>
</evidence>
<dbReference type="Pfam" id="PF14370">
    <property type="entry name" value="Topo_C_assoc"/>
    <property type="match status" value="1"/>
</dbReference>
<dbReference type="InterPro" id="IPR013500">
    <property type="entry name" value="TopoI_cat_euk"/>
</dbReference>
<dbReference type="RefSeq" id="XP_048327559.1">
    <property type="nucleotide sequence ID" value="XM_048471602.2"/>
</dbReference>
<feature type="active site" description="O-(3'-phospho-DNA)-tyrosine intermediate" evidence="7">
    <location>
        <position position="201"/>
    </location>
</feature>
<evidence type="ECO:0000256" key="7">
    <source>
        <dbReference type="PROSITE-ProRule" id="PRU01382"/>
    </source>
</evidence>
<name>A0ABM3IFX0_ZIZJJ</name>
<feature type="domain" description="DNA topoisomerase I eukaryotic-type" evidence="9">
    <location>
        <begin position="1"/>
        <end position="215"/>
    </location>
</feature>
<dbReference type="PROSITE" id="PS52038">
    <property type="entry name" value="TOPO_IB_2"/>
    <property type="match status" value="1"/>
</dbReference>
<reference evidence="11" key="1">
    <citation type="submission" date="2025-08" db="UniProtKB">
        <authorList>
            <consortium name="RefSeq"/>
        </authorList>
    </citation>
    <scope>IDENTIFICATION</scope>
    <source>
        <tissue evidence="11">Seedling</tissue>
    </source>
</reference>
<dbReference type="PANTHER" id="PTHR10290">
    <property type="entry name" value="DNA TOPOISOMERASE I"/>
    <property type="match status" value="1"/>
</dbReference>
<evidence type="ECO:0000313" key="11">
    <source>
        <dbReference type="RefSeq" id="XP_048327559.1"/>
    </source>
</evidence>
<evidence type="ECO:0000256" key="4">
    <source>
        <dbReference type="ARBA" id="ARBA00023029"/>
    </source>
</evidence>
<organism evidence="10 11">
    <name type="scientific">Ziziphus jujuba</name>
    <name type="common">Chinese jujube</name>
    <name type="synonym">Ziziphus sativa</name>
    <dbReference type="NCBI Taxonomy" id="326968"/>
    <lineage>
        <taxon>Eukaryota</taxon>
        <taxon>Viridiplantae</taxon>
        <taxon>Streptophyta</taxon>
        <taxon>Embryophyta</taxon>
        <taxon>Tracheophyta</taxon>
        <taxon>Spermatophyta</taxon>
        <taxon>Magnoliopsida</taxon>
        <taxon>eudicotyledons</taxon>
        <taxon>Gunneridae</taxon>
        <taxon>Pentapetalae</taxon>
        <taxon>rosids</taxon>
        <taxon>fabids</taxon>
        <taxon>Rosales</taxon>
        <taxon>Rhamnaceae</taxon>
        <taxon>Paliureae</taxon>
        <taxon>Ziziphus</taxon>
    </lineage>
</organism>
<dbReference type="SMART" id="SM00435">
    <property type="entry name" value="TOPEUc"/>
    <property type="match status" value="1"/>
</dbReference>
<dbReference type="Gene3D" id="3.90.15.10">
    <property type="entry name" value="Topoisomerase I, Chain A, domain 3"/>
    <property type="match status" value="1"/>
</dbReference>
<accession>A0ABM3IFX0</accession>
<evidence type="ECO:0000313" key="10">
    <source>
        <dbReference type="Proteomes" id="UP001652623"/>
    </source>
</evidence>
<dbReference type="InterPro" id="IPR051062">
    <property type="entry name" value="Topoisomerase_IB"/>
</dbReference>
<dbReference type="Proteomes" id="UP001652623">
    <property type="component" value="Chromosome 4"/>
</dbReference>
<keyword evidence="6 7" id="KW-0413">Isomerase</keyword>
<evidence type="ECO:0000256" key="2">
    <source>
        <dbReference type="ARBA" id="ARBA00006645"/>
    </source>
</evidence>
<dbReference type="InterPro" id="IPR001631">
    <property type="entry name" value="TopoI"/>
</dbReference>
<dbReference type="Gene3D" id="1.10.132.10">
    <property type="match status" value="1"/>
</dbReference>
<keyword evidence="8" id="KW-0175">Coiled coil</keyword>
<dbReference type="InterPro" id="IPR018521">
    <property type="entry name" value="TopoIB_AS"/>
</dbReference>
<keyword evidence="5 7" id="KW-0238">DNA-binding</keyword>
<sequence>MFNFLGKDSIRYENIVEVELPVYKAIMQFQTGKQGNDDLFDKLDTSKLNAHLKELMPGLTAKVFRTYNASITLDDMLNRGTRDGDVAEKIIVYQHANKEVAIICNHQRTISKSHSAQMTRLMEKISELQGVLKELKTDLDRAKKGKPPLKDADGKRKRNLTPEALERKMAQTTAKIEKMERDMKTKEDLKTVALGTSKINYLDPRITVAWCKRHEVPVEKIFNKSLLAKFAWAMDVDPDFRF</sequence>
<dbReference type="PROSITE" id="PS00176">
    <property type="entry name" value="TOPO_IB_1"/>
    <property type="match status" value="1"/>
</dbReference>
<evidence type="ECO:0000256" key="1">
    <source>
        <dbReference type="ARBA" id="ARBA00000213"/>
    </source>
</evidence>
<protein>
    <recommendedName>
        <fullName evidence="3">DNA topoisomerase</fullName>
        <ecNumber evidence="3">5.6.2.1</ecNumber>
    </recommendedName>
</protein>
<keyword evidence="10" id="KW-1185">Reference proteome</keyword>
<keyword evidence="4 7" id="KW-0799">Topoisomerase</keyword>
<dbReference type="SUPFAM" id="SSF56349">
    <property type="entry name" value="DNA breaking-rejoining enzymes"/>
    <property type="match status" value="1"/>
</dbReference>
<dbReference type="GeneID" id="107415811"/>
<gene>
    <name evidence="11" type="primary">LOC107415811</name>
</gene>
<dbReference type="InterPro" id="IPR011010">
    <property type="entry name" value="DNA_brk_join_enz"/>
</dbReference>
<evidence type="ECO:0000256" key="8">
    <source>
        <dbReference type="SAM" id="Coils"/>
    </source>
</evidence>
<comment type="similarity">
    <text evidence="2 7">Belongs to the type IB topoisomerase family.</text>
</comment>
<proteinExistence type="inferred from homology"/>
<feature type="coiled-coil region" evidence="8">
    <location>
        <begin position="118"/>
        <end position="189"/>
    </location>
</feature>
<evidence type="ECO:0000256" key="3">
    <source>
        <dbReference type="ARBA" id="ARBA00012891"/>
    </source>
</evidence>
<dbReference type="PRINTS" id="PR00416">
    <property type="entry name" value="EUTPISMRASEI"/>
</dbReference>
<comment type="catalytic activity">
    <reaction evidence="1 7">
        <text>ATP-independent breakage of single-stranded DNA, followed by passage and rejoining.</text>
        <dbReference type="EC" id="5.6.2.1"/>
    </reaction>
</comment>
<evidence type="ECO:0000256" key="5">
    <source>
        <dbReference type="ARBA" id="ARBA00023125"/>
    </source>
</evidence>
<evidence type="ECO:0000259" key="9">
    <source>
        <dbReference type="SMART" id="SM00435"/>
    </source>
</evidence>
<dbReference type="InterPro" id="IPR014727">
    <property type="entry name" value="TopoI_cat_a/b-sub_euk"/>
</dbReference>
<dbReference type="InterPro" id="IPR013499">
    <property type="entry name" value="TopoI_euk"/>
</dbReference>